<dbReference type="Proteomes" id="UP000231192">
    <property type="component" value="Unassembled WGS sequence"/>
</dbReference>
<evidence type="ECO:0000313" key="2">
    <source>
        <dbReference type="EMBL" id="PIR83684.1"/>
    </source>
</evidence>
<evidence type="ECO:0000256" key="1">
    <source>
        <dbReference type="SAM" id="Phobius"/>
    </source>
</evidence>
<comment type="caution">
    <text evidence="2">The sequence shown here is derived from an EMBL/GenBank/DDBJ whole genome shotgun (WGS) entry which is preliminary data.</text>
</comment>
<protein>
    <submittedName>
        <fullName evidence="2">Uncharacterized protein</fullName>
    </submittedName>
</protein>
<accession>A0A2H0UB83</accession>
<keyword evidence="1" id="KW-1133">Transmembrane helix</keyword>
<reference evidence="3" key="1">
    <citation type="submission" date="2017-09" db="EMBL/GenBank/DDBJ databases">
        <title>Depth-based differentiation of microbial function through sediment-hosted aquifers and enrichment of novel symbionts in the deep terrestrial subsurface.</title>
        <authorList>
            <person name="Probst A.J."/>
            <person name="Ladd B."/>
            <person name="Jarett J.K."/>
            <person name="Geller-Mcgrath D.E."/>
            <person name="Sieber C.M.K."/>
            <person name="Emerson J.B."/>
            <person name="Anantharaman K."/>
            <person name="Thomas B.C."/>
            <person name="Malmstrom R."/>
            <person name="Stieglmeier M."/>
            <person name="Klingl A."/>
            <person name="Woyke T."/>
            <person name="Ryan C.M."/>
            <person name="Banfield J.F."/>
        </authorList>
    </citation>
    <scope>NUCLEOTIDE SEQUENCE [LARGE SCALE GENOMIC DNA]</scope>
</reference>
<organism evidence="2 3">
    <name type="scientific">Candidatus Kaiserbacteria bacterium CG10_big_fil_rev_8_21_14_0_10_51_14</name>
    <dbReference type="NCBI Taxonomy" id="1974610"/>
    <lineage>
        <taxon>Bacteria</taxon>
        <taxon>Candidatus Kaiseribacteriota</taxon>
    </lineage>
</organism>
<gene>
    <name evidence="2" type="ORF">COU18_03330</name>
</gene>
<feature type="transmembrane region" description="Helical" evidence="1">
    <location>
        <begin position="64"/>
        <end position="88"/>
    </location>
</feature>
<sequence>MGKFKTKTLWIVVIASGVSFVLSPLIATPIGTLADKILLSRFAEQWPLTHSADPWRYMALGEQIFTFTTLFIAFVALVFGVLAARVLYKRKHLSV</sequence>
<name>A0A2H0UB83_9BACT</name>
<keyword evidence="1" id="KW-0812">Transmembrane</keyword>
<dbReference type="EMBL" id="PFBK01000008">
    <property type="protein sequence ID" value="PIR83684.1"/>
    <property type="molecule type" value="Genomic_DNA"/>
</dbReference>
<evidence type="ECO:0000313" key="3">
    <source>
        <dbReference type="Proteomes" id="UP000231192"/>
    </source>
</evidence>
<dbReference type="AlphaFoldDB" id="A0A2H0UB83"/>
<proteinExistence type="predicted"/>
<keyword evidence="1" id="KW-0472">Membrane</keyword>